<keyword evidence="4" id="KW-1185">Reference proteome</keyword>
<accession>A0ABQ8Z0I9</accession>
<dbReference type="EMBL" id="JAOAOG010000078">
    <property type="protein sequence ID" value="KAJ6250399.1"/>
    <property type="molecule type" value="Genomic_DNA"/>
</dbReference>
<feature type="compositionally biased region" description="Basic residues" evidence="1">
    <location>
        <begin position="168"/>
        <end position="185"/>
    </location>
</feature>
<dbReference type="Proteomes" id="UP001150062">
    <property type="component" value="Unassembled WGS sequence"/>
</dbReference>
<gene>
    <name evidence="3" type="ORF">M0813_16081</name>
</gene>
<feature type="compositionally biased region" description="Basic and acidic residues" evidence="1">
    <location>
        <begin position="155"/>
        <end position="166"/>
    </location>
</feature>
<sequence>MTSKLIKEGWVSKIHPKTKQKKKRYLVLYQNKLETYPDENKSEATTMFVLKSIENVLKFSEKEFAITVKGHNLIYESEDSFERERWASCLKTAILRSKSMVKMNSNPLQRHDKGNQVQLTNKMVSNQLTPIRVKTNLSSGITSVRTTLKTDFLIEKNFKPNREQASQKKTKNKKKKKKKQNKNRS</sequence>
<reference evidence="3" key="1">
    <citation type="submission" date="2022-08" db="EMBL/GenBank/DDBJ databases">
        <title>Novel sulfate-reducing endosymbionts in the free-living metamonad Anaeramoeba.</title>
        <authorList>
            <person name="Jerlstrom-Hultqvist J."/>
            <person name="Cepicka I."/>
            <person name="Gallot-Lavallee L."/>
            <person name="Salas-Leiva D."/>
            <person name="Curtis B.A."/>
            <person name="Zahonova K."/>
            <person name="Pipaliya S."/>
            <person name="Dacks J."/>
            <person name="Roger A.J."/>
        </authorList>
    </citation>
    <scope>NUCLEOTIDE SEQUENCE</scope>
    <source>
        <strain evidence="3">Schooner1</strain>
    </source>
</reference>
<evidence type="ECO:0000259" key="2">
    <source>
        <dbReference type="PROSITE" id="PS50003"/>
    </source>
</evidence>
<dbReference type="InterPro" id="IPR001849">
    <property type="entry name" value="PH_domain"/>
</dbReference>
<dbReference type="PROSITE" id="PS50003">
    <property type="entry name" value="PH_DOMAIN"/>
    <property type="match status" value="1"/>
</dbReference>
<feature type="domain" description="PH" evidence="2">
    <location>
        <begin position="4"/>
        <end position="95"/>
    </location>
</feature>
<dbReference type="InterPro" id="IPR011993">
    <property type="entry name" value="PH-like_dom_sf"/>
</dbReference>
<proteinExistence type="predicted"/>
<protein>
    <submittedName>
        <fullName evidence="3">Arf-gap with rho-gap domain</fullName>
    </submittedName>
</protein>
<comment type="caution">
    <text evidence="3">The sequence shown here is derived from an EMBL/GenBank/DDBJ whole genome shotgun (WGS) entry which is preliminary data.</text>
</comment>
<dbReference type="SUPFAM" id="SSF50729">
    <property type="entry name" value="PH domain-like"/>
    <property type="match status" value="1"/>
</dbReference>
<feature type="region of interest" description="Disordered" evidence="1">
    <location>
        <begin position="155"/>
        <end position="185"/>
    </location>
</feature>
<evidence type="ECO:0000313" key="3">
    <source>
        <dbReference type="EMBL" id="KAJ6250399.1"/>
    </source>
</evidence>
<evidence type="ECO:0000313" key="4">
    <source>
        <dbReference type="Proteomes" id="UP001150062"/>
    </source>
</evidence>
<organism evidence="3 4">
    <name type="scientific">Anaeramoeba flamelloides</name>
    <dbReference type="NCBI Taxonomy" id="1746091"/>
    <lineage>
        <taxon>Eukaryota</taxon>
        <taxon>Metamonada</taxon>
        <taxon>Anaeramoebidae</taxon>
        <taxon>Anaeramoeba</taxon>
    </lineage>
</organism>
<dbReference type="Pfam" id="PF00169">
    <property type="entry name" value="PH"/>
    <property type="match status" value="1"/>
</dbReference>
<evidence type="ECO:0000256" key="1">
    <source>
        <dbReference type="SAM" id="MobiDB-lite"/>
    </source>
</evidence>
<dbReference type="Gene3D" id="2.30.29.30">
    <property type="entry name" value="Pleckstrin-homology domain (PH domain)/Phosphotyrosine-binding domain (PTB)"/>
    <property type="match status" value="1"/>
</dbReference>
<name>A0ABQ8Z0I9_9EUKA</name>
<dbReference type="SMART" id="SM00233">
    <property type="entry name" value="PH"/>
    <property type="match status" value="1"/>
</dbReference>